<organism evidence="3">
    <name type="scientific">Fagus sylvatica</name>
    <name type="common">Beechnut</name>
    <dbReference type="NCBI Taxonomy" id="28930"/>
    <lineage>
        <taxon>Eukaryota</taxon>
        <taxon>Viridiplantae</taxon>
        <taxon>Streptophyta</taxon>
        <taxon>Embryophyta</taxon>
        <taxon>Tracheophyta</taxon>
        <taxon>Spermatophyta</taxon>
        <taxon>Magnoliopsida</taxon>
        <taxon>eudicotyledons</taxon>
        <taxon>Gunneridae</taxon>
        <taxon>Pentapetalae</taxon>
        <taxon>rosids</taxon>
        <taxon>fabids</taxon>
        <taxon>Fagales</taxon>
        <taxon>Fagaceae</taxon>
        <taxon>Fagus</taxon>
    </lineage>
</organism>
<evidence type="ECO:0000259" key="2">
    <source>
        <dbReference type="Pfam" id="PF14244"/>
    </source>
</evidence>
<dbReference type="PANTHER" id="PTHR37610">
    <property type="entry name" value="CCHC-TYPE DOMAIN-CONTAINING PROTEIN"/>
    <property type="match status" value="1"/>
</dbReference>
<dbReference type="InterPro" id="IPR029472">
    <property type="entry name" value="Copia-like_N"/>
</dbReference>
<name>A0A2N9GLS4_FAGSY</name>
<feature type="region of interest" description="Disordered" evidence="1">
    <location>
        <begin position="135"/>
        <end position="160"/>
    </location>
</feature>
<feature type="compositionally biased region" description="Polar residues" evidence="1">
    <location>
        <begin position="139"/>
        <end position="151"/>
    </location>
</feature>
<evidence type="ECO:0000256" key="1">
    <source>
        <dbReference type="SAM" id="MobiDB-lite"/>
    </source>
</evidence>
<dbReference type="Pfam" id="PF14244">
    <property type="entry name" value="Retrotran_gag_3"/>
    <property type="match status" value="1"/>
</dbReference>
<gene>
    <name evidence="3" type="ORF">FSB_LOCUS31268</name>
</gene>
<accession>A0A2N9GLS4</accession>
<reference evidence="3" key="1">
    <citation type="submission" date="2018-02" db="EMBL/GenBank/DDBJ databases">
        <authorList>
            <person name="Cohen D.B."/>
            <person name="Kent A.D."/>
        </authorList>
    </citation>
    <scope>NUCLEOTIDE SEQUENCE</scope>
</reference>
<dbReference type="GO" id="GO:0003676">
    <property type="term" value="F:nucleic acid binding"/>
    <property type="evidence" value="ECO:0007669"/>
    <property type="project" value="InterPro"/>
</dbReference>
<dbReference type="SUPFAM" id="SSF57756">
    <property type="entry name" value="Retrovirus zinc finger-like domains"/>
    <property type="match status" value="1"/>
</dbReference>
<dbReference type="PANTHER" id="PTHR37610:SF97">
    <property type="entry name" value="RETROTRANSPOSON GAG DOMAIN-CONTAINING PROTEIN"/>
    <property type="match status" value="1"/>
</dbReference>
<sequence>MFISAPLNEENYATWGRAMLNALNAKNKTSFVDGALCKPDENSPDVHAWVKCNSMVISWLINSLTRDLHESVAYADTAREIWIDLEERFSQGNAPRIHELKRDLSLLLQEEKQQALASARTPTIEATALAAKGYHPTSRMPSFNQRGPTNSRSRDRCDHCKKPGHTKDRCFAIIGYPAHWRTPIRSDSTKNLTTWSTREFSSAATSIKEPTTDQSPIAVKM</sequence>
<dbReference type="EMBL" id="OIVN01002410">
    <property type="protein sequence ID" value="SPD03386.1"/>
    <property type="molecule type" value="Genomic_DNA"/>
</dbReference>
<feature type="domain" description="Retrotransposon Copia-like N-terminal" evidence="2">
    <location>
        <begin position="1"/>
        <end position="40"/>
    </location>
</feature>
<evidence type="ECO:0000313" key="3">
    <source>
        <dbReference type="EMBL" id="SPD03386.1"/>
    </source>
</evidence>
<dbReference type="InterPro" id="IPR036875">
    <property type="entry name" value="Znf_CCHC_sf"/>
</dbReference>
<proteinExistence type="predicted"/>
<dbReference type="GO" id="GO:0008270">
    <property type="term" value="F:zinc ion binding"/>
    <property type="evidence" value="ECO:0007669"/>
    <property type="project" value="InterPro"/>
</dbReference>
<dbReference type="AlphaFoldDB" id="A0A2N9GLS4"/>
<protein>
    <recommendedName>
        <fullName evidence="2">Retrotransposon Copia-like N-terminal domain-containing protein</fullName>
    </recommendedName>
</protein>